<proteinExistence type="predicted"/>
<reference evidence="1 2" key="1">
    <citation type="journal article" date="2023" name="Nucleic Acids Res.">
        <title>The hologenome of Daphnia magna reveals possible DNA methylation and microbiome-mediated evolution of the host genome.</title>
        <authorList>
            <person name="Chaturvedi A."/>
            <person name="Li X."/>
            <person name="Dhandapani V."/>
            <person name="Marshall H."/>
            <person name="Kissane S."/>
            <person name="Cuenca-Cambronero M."/>
            <person name="Asole G."/>
            <person name="Calvet F."/>
            <person name="Ruiz-Romero M."/>
            <person name="Marangio P."/>
            <person name="Guigo R."/>
            <person name="Rago D."/>
            <person name="Mirbahai L."/>
            <person name="Eastwood N."/>
            <person name="Colbourne J.K."/>
            <person name="Zhou J."/>
            <person name="Mallon E."/>
            <person name="Orsini L."/>
        </authorList>
    </citation>
    <scope>NUCLEOTIDE SEQUENCE [LARGE SCALE GENOMIC DNA]</scope>
    <source>
        <strain evidence="1">LRV0_1</strain>
    </source>
</reference>
<accession>A0ABR0AQR8</accession>
<organism evidence="1 2">
    <name type="scientific">Daphnia magna</name>
    <dbReference type="NCBI Taxonomy" id="35525"/>
    <lineage>
        <taxon>Eukaryota</taxon>
        <taxon>Metazoa</taxon>
        <taxon>Ecdysozoa</taxon>
        <taxon>Arthropoda</taxon>
        <taxon>Crustacea</taxon>
        <taxon>Branchiopoda</taxon>
        <taxon>Diplostraca</taxon>
        <taxon>Cladocera</taxon>
        <taxon>Anomopoda</taxon>
        <taxon>Daphniidae</taxon>
        <taxon>Daphnia</taxon>
    </lineage>
</organism>
<sequence length="59" mass="6722">MENLTPEDWKHITSSPVGLAKSDKFCLHNLKSLKFTATFSWSPPFFPLKNASVFYTALM</sequence>
<keyword evidence="2" id="KW-1185">Reference proteome</keyword>
<comment type="caution">
    <text evidence="1">The sequence shown here is derived from an EMBL/GenBank/DDBJ whole genome shotgun (WGS) entry which is preliminary data.</text>
</comment>
<dbReference type="EMBL" id="JAOYFB010000038">
    <property type="protein sequence ID" value="KAK4027415.1"/>
    <property type="molecule type" value="Genomic_DNA"/>
</dbReference>
<protein>
    <submittedName>
        <fullName evidence="1">Uncharacterized protein</fullName>
    </submittedName>
</protein>
<evidence type="ECO:0000313" key="2">
    <source>
        <dbReference type="Proteomes" id="UP001234178"/>
    </source>
</evidence>
<gene>
    <name evidence="1" type="ORF">OUZ56_016461</name>
</gene>
<name>A0ABR0AQR8_9CRUS</name>
<dbReference type="Proteomes" id="UP001234178">
    <property type="component" value="Unassembled WGS sequence"/>
</dbReference>
<evidence type="ECO:0000313" key="1">
    <source>
        <dbReference type="EMBL" id="KAK4027415.1"/>
    </source>
</evidence>